<evidence type="ECO:0000256" key="5">
    <source>
        <dbReference type="SAM" id="Coils"/>
    </source>
</evidence>
<feature type="compositionally biased region" description="Acidic residues" evidence="6">
    <location>
        <begin position="749"/>
        <end position="760"/>
    </location>
</feature>
<reference evidence="8" key="1">
    <citation type="submission" date="2020-11" db="EMBL/GenBank/DDBJ databases">
        <authorList>
            <consortium name="DOE Joint Genome Institute"/>
            <person name="Ahrendt S."/>
            <person name="Riley R."/>
            <person name="Andreopoulos W."/>
            <person name="Labutti K."/>
            <person name="Pangilinan J."/>
            <person name="Ruiz-Duenas F.J."/>
            <person name="Barrasa J.M."/>
            <person name="Sanchez-Garcia M."/>
            <person name="Camarero S."/>
            <person name="Miyauchi S."/>
            <person name="Serrano A."/>
            <person name="Linde D."/>
            <person name="Babiker R."/>
            <person name="Drula E."/>
            <person name="Ayuso-Fernandez I."/>
            <person name="Pacheco R."/>
            <person name="Padilla G."/>
            <person name="Ferreira P."/>
            <person name="Barriuso J."/>
            <person name="Kellner H."/>
            <person name="Castanera R."/>
            <person name="Alfaro M."/>
            <person name="Ramirez L."/>
            <person name="Pisabarro A.G."/>
            <person name="Kuo A."/>
            <person name="Tritt A."/>
            <person name="Lipzen A."/>
            <person name="He G."/>
            <person name="Yan M."/>
            <person name="Ng V."/>
            <person name="Cullen D."/>
            <person name="Martin F."/>
            <person name="Rosso M.-N."/>
            <person name="Henrissat B."/>
            <person name="Hibbett D."/>
            <person name="Martinez A.T."/>
            <person name="Grigoriev I.V."/>
        </authorList>
    </citation>
    <scope>NUCLEOTIDE SEQUENCE</scope>
    <source>
        <strain evidence="8">CIRM-BRFM 674</strain>
    </source>
</reference>
<proteinExistence type="predicted"/>
<gene>
    <name evidence="8" type="ORF">BDN70DRAFT_872756</name>
</gene>
<feature type="coiled-coil region" evidence="5">
    <location>
        <begin position="1029"/>
        <end position="1056"/>
    </location>
</feature>
<dbReference type="AlphaFoldDB" id="A0A9P5ZCP1"/>
<comment type="caution">
    <text evidence="8">The sequence shown here is derived from an EMBL/GenBank/DDBJ whole genome shotgun (WGS) entry which is preliminary data.</text>
</comment>
<dbReference type="Pfam" id="PF00569">
    <property type="entry name" value="ZZ"/>
    <property type="match status" value="1"/>
</dbReference>
<keyword evidence="1" id="KW-0479">Metal-binding</keyword>
<keyword evidence="2 4" id="KW-0863">Zinc-finger</keyword>
<accession>A0A9P5ZCP1</accession>
<sequence length="1066" mass="123122">MALSKDSDSLYSPRERDIQREYKQWAKAHQRIKNGPAQEGRDYVRHAKNLLPILEGFAELHPIAKAVVTCFKAVVMYEDDRKENDARVAVLFLSQSDLMGTLLDVNQLSQRRRSRQEEEEEEERLHSDSTLSEILLRVEREIKACGNSMDTYYKETRFVKFWKSQEWKDRILGHATKFNEFRILIQQTLSIQVASDVGTVLEKMNVLLFRLYSPKADWEKEIVAKTRQLGKPKDSKDSKDLISDSNSLQTLVAITKDPLLDSTLEDEKANKPGFQSALPSHIEQLRKELHLSLDVLCERNQEMFELKLNYHTQQLQEAILNSAQYVVQSLSGPYDRLRDVDLKILWKEMNWIFCVDNKLFTSALFEYYLDHFSTVRQKPKATPAEGASEDVQHLSAEDEAELTQENLTKVTFLSRLGVLNHVDAWTLEAIAMYGHRISSAIDRDDSGFIRISEANIFTDRMPKGWSLPQWCAYAALGEAYESRVYRKRIHNILGAMMEMQAKVLPLNRGFVTISTAPHIIPFFQLMAWEPTSTDDDTEAEPPTELRLLVHEKIKKQDDLWRQKLRSFNWNIEDEATLQLLYGKNELETYVLQLGVLLLEYAYSVMQACCVVTVDVKEMSHLLSPLRFLQRICMNRISALQAQFQKEKKPSDYLDTFSGGMWRAVNYSFFAHDDNDDGDKLDKANSSDIPVPFQLDDVYDFITDELVLEEFPLPLLVEGQLPYLEYKTWEEHVESLSEDDVPEEIPNSWDGDDAQEGEEDQEHYGSRYNWTEFPLTYRNCNRCAKFPIKENYYVCSVCTDFDLCSECYQLPVEDHTVKDHNFSHAMLRFSLHTVPIQREWLVLEANSTIRQMQEDIRNMWEGIITVGVSEAFDPDRDDADEIEPADANEINIASPYACNVCEETIQLDSATTFYKCLKHSCGDYSLCERCAHEETENEDPDGHQWWHSLAVLRRDILVGHEEDPSDEESEESEAKKEGDDTNTVIISAIGDRISEVEAKLDATNSMIQEALTSILQDKVKETVDDEAPQEQGLEMRMSQLEEKVDGMVEELRSFMESFANRSNDDQY</sequence>
<evidence type="ECO:0000259" key="7">
    <source>
        <dbReference type="PROSITE" id="PS50135"/>
    </source>
</evidence>
<dbReference type="GO" id="GO:0008270">
    <property type="term" value="F:zinc ion binding"/>
    <property type="evidence" value="ECO:0007669"/>
    <property type="project" value="UniProtKB-KW"/>
</dbReference>
<keyword evidence="3" id="KW-0862">Zinc</keyword>
<feature type="region of interest" description="Disordered" evidence="6">
    <location>
        <begin position="734"/>
        <end position="762"/>
    </location>
</feature>
<evidence type="ECO:0000256" key="4">
    <source>
        <dbReference type="PROSITE-ProRule" id="PRU00228"/>
    </source>
</evidence>
<dbReference type="PROSITE" id="PS50135">
    <property type="entry name" value="ZF_ZZ_2"/>
    <property type="match status" value="1"/>
</dbReference>
<dbReference type="EMBL" id="MU155145">
    <property type="protein sequence ID" value="KAF9484260.1"/>
    <property type="molecule type" value="Genomic_DNA"/>
</dbReference>
<feature type="domain" description="ZZ-type" evidence="7">
    <location>
        <begin position="774"/>
        <end position="833"/>
    </location>
</feature>
<keyword evidence="5" id="KW-0175">Coiled coil</keyword>
<evidence type="ECO:0000313" key="9">
    <source>
        <dbReference type="Proteomes" id="UP000807469"/>
    </source>
</evidence>
<keyword evidence="9" id="KW-1185">Reference proteome</keyword>
<organism evidence="8 9">
    <name type="scientific">Pholiota conissans</name>
    <dbReference type="NCBI Taxonomy" id="109636"/>
    <lineage>
        <taxon>Eukaryota</taxon>
        <taxon>Fungi</taxon>
        <taxon>Dikarya</taxon>
        <taxon>Basidiomycota</taxon>
        <taxon>Agaricomycotina</taxon>
        <taxon>Agaricomycetes</taxon>
        <taxon>Agaricomycetidae</taxon>
        <taxon>Agaricales</taxon>
        <taxon>Agaricineae</taxon>
        <taxon>Strophariaceae</taxon>
        <taxon>Pholiota</taxon>
    </lineage>
</organism>
<dbReference type="OrthoDB" id="3222020at2759"/>
<dbReference type="CDD" id="cd02249">
    <property type="entry name" value="ZZ"/>
    <property type="match status" value="1"/>
</dbReference>
<dbReference type="InterPro" id="IPR000433">
    <property type="entry name" value="Znf_ZZ"/>
</dbReference>
<evidence type="ECO:0000256" key="3">
    <source>
        <dbReference type="ARBA" id="ARBA00022833"/>
    </source>
</evidence>
<dbReference type="InterPro" id="IPR043145">
    <property type="entry name" value="Znf_ZZ_sf"/>
</dbReference>
<dbReference type="SUPFAM" id="SSF57850">
    <property type="entry name" value="RING/U-box"/>
    <property type="match status" value="2"/>
</dbReference>
<evidence type="ECO:0000256" key="6">
    <source>
        <dbReference type="SAM" id="MobiDB-lite"/>
    </source>
</evidence>
<evidence type="ECO:0000256" key="1">
    <source>
        <dbReference type="ARBA" id="ARBA00022723"/>
    </source>
</evidence>
<protein>
    <recommendedName>
        <fullName evidence="7">ZZ-type domain-containing protein</fullName>
    </recommendedName>
</protein>
<evidence type="ECO:0000313" key="8">
    <source>
        <dbReference type="EMBL" id="KAF9484260.1"/>
    </source>
</evidence>
<dbReference type="Gene3D" id="3.30.60.90">
    <property type="match status" value="1"/>
</dbReference>
<dbReference type="Proteomes" id="UP000807469">
    <property type="component" value="Unassembled WGS sequence"/>
</dbReference>
<evidence type="ECO:0000256" key="2">
    <source>
        <dbReference type="ARBA" id="ARBA00022771"/>
    </source>
</evidence>
<feature type="region of interest" description="Disordered" evidence="6">
    <location>
        <begin position="960"/>
        <end position="981"/>
    </location>
</feature>
<name>A0A9P5ZCP1_9AGAR</name>
<dbReference type="SMART" id="SM00291">
    <property type="entry name" value="ZnF_ZZ"/>
    <property type="match status" value="2"/>
</dbReference>